<dbReference type="AlphaFoldDB" id="A0A3A8NFE5"/>
<reference evidence="2" key="1">
    <citation type="submission" date="2018-09" db="EMBL/GenBank/DDBJ databases">
        <authorList>
            <person name="Livingstone P.G."/>
            <person name="Whitworth D.E."/>
        </authorList>
    </citation>
    <scope>NUCLEOTIDE SEQUENCE [LARGE SCALE GENOMIC DNA]</scope>
    <source>
        <strain evidence="2">CA040B</strain>
    </source>
</reference>
<evidence type="ECO:0000313" key="2">
    <source>
        <dbReference type="Proteomes" id="UP000273405"/>
    </source>
</evidence>
<accession>A0A3A8NFE5</accession>
<keyword evidence="2" id="KW-1185">Reference proteome</keyword>
<name>A0A3A8NFE5_9BACT</name>
<dbReference type="Proteomes" id="UP000273405">
    <property type="component" value="Unassembled WGS sequence"/>
</dbReference>
<sequence length="132" mass="14352">MAGSLPLFDEFAGIAQMLLSLAAWRCEGTAATTSGTWLNRAPRLLMDRDGLKTFLVQSILNNPLKTIAEVEQYVDDTLKRVTTKLSGDVGRLKHLADQLEGSKGKESLALVDAQLRRLAAYAAARRIALPAI</sequence>
<comment type="caution">
    <text evidence="1">The sequence shown here is derived from an EMBL/GenBank/DDBJ whole genome shotgun (WGS) entry which is preliminary data.</text>
</comment>
<proteinExistence type="predicted"/>
<gene>
    <name evidence="1" type="ORF">D7X12_16720</name>
</gene>
<organism evidence="1 2">
    <name type="scientific">Corallococcus sicarius</name>
    <dbReference type="NCBI Taxonomy" id="2316726"/>
    <lineage>
        <taxon>Bacteria</taxon>
        <taxon>Pseudomonadati</taxon>
        <taxon>Myxococcota</taxon>
        <taxon>Myxococcia</taxon>
        <taxon>Myxococcales</taxon>
        <taxon>Cystobacterineae</taxon>
        <taxon>Myxococcaceae</taxon>
        <taxon>Corallococcus</taxon>
    </lineage>
</organism>
<dbReference type="EMBL" id="RAWG01000094">
    <property type="protein sequence ID" value="RKH42100.1"/>
    <property type="molecule type" value="Genomic_DNA"/>
</dbReference>
<evidence type="ECO:0000313" key="1">
    <source>
        <dbReference type="EMBL" id="RKH42100.1"/>
    </source>
</evidence>
<protein>
    <submittedName>
        <fullName evidence="1">Uncharacterized protein</fullName>
    </submittedName>
</protein>